<name>A0ABU6RMC9_9FABA</name>
<dbReference type="EMBL" id="JASCZI010030814">
    <property type="protein sequence ID" value="MED6124923.1"/>
    <property type="molecule type" value="Genomic_DNA"/>
</dbReference>
<comment type="caution">
    <text evidence="1">The sequence shown here is derived from an EMBL/GenBank/DDBJ whole genome shotgun (WGS) entry which is preliminary data.</text>
</comment>
<keyword evidence="2" id="KW-1185">Reference proteome</keyword>
<organism evidence="1 2">
    <name type="scientific">Stylosanthes scabra</name>
    <dbReference type="NCBI Taxonomy" id="79078"/>
    <lineage>
        <taxon>Eukaryota</taxon>
        <taxon>Viridiplantae</taxon>
        <taxon>Streptophyta</taxon>
        <taxon>Embryophyta</taxon>
        <taxon>Tracheophyta</taxon>
        <taxon>Spermatophyta</taxon>
        <taxon>Magnoliopsida</taxon>
        <taxon>eudicotyledons</taxon>
        <taxon>Gunneridae</taxon>
        <taxon>Pentapetalae</taxon>
        <taxon>rosids</taxon>
        <taxon>fabids</taxon>
        <taxon>Fabales</taxon>
        <taxon>Fabaceae</taxon>
        <taxon>Papilionoideae</taxon>
        <taxon>50 kb inversion clade</taxon>
        <taxon>dalbergioids sensu lato</taxon>
        <taxon>Dalbergieae</taxon>
        <taxon>Pterocarpus clade</taxon>
        <taxon>Stylosanthes</taxon>
    </lineage>
</organism>
<evidence type="ECO:0000313" key="2">
    <source>
        <dbReference type="Proteomes" id="UP001341840"/>
    </source>
</evidence>
<gene>
    <name evidence="1" type="ORF">PIB30_063538</name>
</gene>
<sequence length="152" mass="17356">MEAGGGMPSVICLGGKNIRISFVVVRWRMRLRSVQRIWSRDSHRSLSVDWEDVCLRLLYKLVPWLCGLSWLSCSKNPWLPSSFVKILSKRHRDTSIAAAASRHCLTYVWFLVLPGSPLRPPVLRPHVPLPAGRGRLPEALRRHLPQGFHAFN</sequence>
<accession>A0ABU6RMC9</accession>
<proteinExistence type="predicted"/>
<evidence type="ECO:0000313" key="1">
    <source>
        <dbReference type="EMBL" id="MED6124923.1"/>
    </source>
</evidence>
<reference evidence="1 2" key="1">
    <citation type="journal article" date="2023" name="Plants (Basel)">
        <title>Bridging the Gap: Combining Genomics and Transcriptomics Approaches to Understand Stylosanthes scabra, an Orphan Legume from the Brazilian Caatinga.</title>
        <authorList>
            <person name="Ferreira-Neto J.R.C."/>
            <person name="da Silva M.D."/>
            <person name="Binneck E."/>
            <person name="de Melo N.F."/>
            <person name="da Silva R.H."/>
            <person name="de Melo A.L.T.M."/>
            <person name="Pandolfi V."/>
            <person name="Bustamante F.O."/>
            <person name="Brasileiro-Vidal A.C."/>
            <person name="Benko-Iseppon A.M."/>
        </authorList>
    </citation>
    <scope>NUCLEOTIDE SEQUENCE [LARGE SCALE GENOMIC DNA]</scope>
    <source>
        <tissue evidence="1">Leaves</tissue>
    </source>
</reference>
<dbReference type="Proteomes" id="UP001341840">
    <property type="component" value="Unassembled WGS sequence"/>
</dbReference>
<protein>
    <submittedName>
        <fullName evidence="1">Uncharacterized protein</fullName>
    </submittedName>
</protein>